<reference evidence="4" key="1">
    <citation type="submission" date="2018-09" db="EMBL/GenBank/DDBJ databases">
        <title>Complete Genome Sequencing of Sulfolobus sp. JCM 16834.</title>
        <authorList>
            <person name="Kato S."/>
            <person name="Itoh T."/>
            <person name="Ohkuma M."/>
        </authorList>
    </citation>
    <scope>NUCLEOTIDE SEQUENCE [LARGE SCALE GENOMIC DNA]</scope>
    <source>
        <strain evidence="4">IC-007</strain>
    </source>
</reference>
<keyword evidence="3" id="KW-1185">Reference proteome</keyword>
<gene>
    <name evidence="1" type="ORF">IC006_0306</name>
    <name evidence="2" type="ORF">IC007_0289</name>
</gene>
<dbReference type="Proteomes" id="UP000325030">
    <property type="component" value="Chromosome"/>
</dbReference>
<dbReference type="Proteomes" id="UP000322983">
    <property type="component" value="Chromosome"/>
</dbReference>
<evidence type="ECO:0000313" key="3">
    <source>
        <dbReference type="Proteomes" id="UP000322983"/>
    </source>
</evidence>
<dbReference type="GeneID" id="41716791"/>
<name>A0A510DS66_9CREN</name>
<dbReference type="KEGG" id="step:IC006_0306"/>
<evidence type="ECO:0000313" key="2">
    <source>
        <dbReference type="EMBL" id="BBG25784.1"/>
    </source>
</evidence>
<accession>A0A510DZV6</accession>
<evidence type="ECO:0000313" key="4">
    <source>
        <dbReference type="Proteomes" id="UP000325030"/>
    </source>
</evidence>
<dbReference type="AlphaFoldDB" id="A0A510DS66"/>
<dbReference type="EMBL" id="AP018930">
    <property type="protein sequence ID" value="BBG25784.1"/>
    <property type="molecule type" value="Genomic_DNA"/>
</dbReference>
<dbReference type="STRING" id="1294262.GCA_001316085_02786"/>
<reference evidence="1 3" key="2">
    <citation type="journal article" date="2020" name="Int. J. Syst. Evol. Microbiol.">
        <title>Sulfuracidifex tepidarius gen. nov., sp. nov. and transfer of Sulfolobus metallicus Huber and Stetter 1992 to the genus Sulfuracidifex as Sulfuracidifex metallicus comb. nov.</title>
        <authorList>
            <person name="Itoh T."/>
            <person name="Miura T."/>
            <person name="Sakai H.D."/>
            <person name="Kato S."/>
            <person name="Ohkuma M."/>
            <person name="Takashina T."/>
        </authorList>
    </citation>
    <scope>NUCLEOTIDE SEQUENCE [LARGE SCALE GENOMIC DNA]</scope>
    <source>
        <strain evidence="1 3">IC-006</strain>
        <strain evidence="2">IC-007</strain>
    </source>
</reference>
<dbReference type="RefSeq" id="WP_054846704.1">
    <property type="nucleotide sequence ID" value="NZ_AP018929.1"/>
</dbReference>
<dbReference type="EMBL" id="AP018929">
    <property type="protein sequence ID" value="BBG23022.1"/>
    <property type="molecule type" value="Genomic_DNA"/>
</dbReference>
<evidence type="ECO:0000313" key="1">
    <source>
        <dbReference type="EMBL" id="BBG23022.1"/>
    </source>
</evidence>
<dbReference type="OrthoDB" id="41324at2157"/>
<dbReference type="Pfam" id="PF13531">
    <property type="entry name" value="SBP_bac_11"/>
    <property type="match status" value="1"/>
</dbReference>
<proteinExistence type="predicted"/>
<accession>A0A510DS66</accession>
<protein>
    <submittedName>
        <fullName evidence="1">Uncharacterized protein</fullName>
    </submittedName>
</protein>
<dbReference type="SUPFAM" id="SSF53850">
    <property type="entry name" value="Periplasmic binding protein-like II"/>
    <property type="match status" value="1"/>
</dbReference>
<organism evidence="1 3">
    <name type="scientific">Sulfuracidifex tepidarius</name>
    <dbReference type="NCBI Taxonomy" id="1294262"/>
    <lineage>
        <taxon>Archaea</taxon>
        <taxon>Thermoproteota</taxon>
        <taxon>Thermoprotei</taxon>
        <taxon>Sulfolobales</taxon>
        <taxon>Sulfolobaceae</taxon>
        <taxon>Sulfuracidifex</taxon>
    </lineage>
</organism>
<sequence>MLDLTLDGFDLVHDLYGRMSGVKFFAAGNQWFALEEVLPKMGDVFMETLPPGVVMKQVMGEEVRIGNLVIDVKPDVVSLPSSMMEQVKDLVLEPVVYVENEVVIATDLRVRDICDLSGLKLALPNPENEGIGAVFKEAYEKQCGDYSSLRERSYVTKVHHRETPFLMRKGIVNAGVMWNTEAVKWGFKSVGTGRKGKLSIAVTKFGDKEGGRRVKEVVLSPESRSVYEKYAFKWMMNRVSRER</sequence>